<dbReference type="Pfam" id="PF17726">
    <property type="entry name" value="DpnI_C"/>
    <property type="match status" value="1"/>
</dbReference>
<evidence type="ECO:0000313" key="2">
    <source>
        <dbReference type="EMBL" id="PIQ88484.1"/>
    </source>
</evidence>
<dbReference type="Proteomes" id="UP000229641">
    <property type="component" value="Unassembled WGS sequence"/>
</dbReference>
<dbReference type="GO" id="GO:0004519">
    <property type="term" value="F:endonuclease activity"/>
    <property type="evidence" value="ECO:0007669"/>
    <property type="project" value="UniProtKB-KW"/>
</dbReference>
<keyword evidence="2" id="KW-0540">Nuclease</keyword>
<keyword evidence="2" id="KW-0378">Hydrolase</keyword>
<organism evidence="2 3">
    <name type="scientific">Candidatus Ghiorseimicrobium undicola</name>
    <dbReference type="NCBI Taxonomy" id="1974746"/>
    <lineage>
        <taxon>Bacteria</taxon>
        <taxon>Pseudomonadati</taxon>
        <taxon>Candidatus Omnitrophota</taxon>
        <taxon>Candidatus Ghiorseimicrobium</taxon>
    </lineage>
</organism>
<gene>
    <name evidence="2" type="ORF">COV72_08115</name>
</gene>
<dbReference type="CDD" id="cd22319">
    <property type="entry name" value="DpnI-like"/>
    <property type="match status" value="1"/>
</dbReference>
<dbReference type="Pfam" id="PF06044">
    <property type="entry name" value="DpnI"/>
    <property type="match status" value="1"/>
</dbReference>
<dbReference type="Gene3D" id="3.40.210.30">
    <property type="entry name" value="Dam replacing family, catalytic PD-(D/E)XK domain"/>
    <property type="match status" value="1"/>
</dbReference>
<proteinExistence type="predicted"/>
<feature type="domain" description="Dam-replacing protein HTH" evidence="1">
    <location>
        <begin position="189"/>
        <end position="256"/>
    </location>
</feature>
<dbReference type="InterPro" id="IPR010324">
    <property type="entry name" value="DRP"/>
</dbReference>
<accession>A0A2H0LXS6</accession>
<dbReference type="AlphaFoldDB" id="A0A2H0LXS6"/>
<reference evidence="2 3" key="1">
    <citation type="submission" date="2017-09" db="EMBL/GenBank/DDBJ databases">
        <title>Depth-based differentiation of microbial function through sediment-hosted aquifers and enrichment of novel symbionts in the deep terrestrial subsurface.</title>
        <authorList>
            <person name="Probst A.J."/>
            <person name="Ladd B."/>
            <person name="Jarett J.K."/>
            <person name="Geller-Mcgrath D.E."/>
            <person name="Sieber C.M."/>
            <person name="Emerson J.B."/>
            <person name="Anantharaman K."/>
            <person name="Thomas B.C."/>
            <person name="Malmstrom R."/>
            <person name="Stieglmeier M."/>
            <person name="Klingl A."/>
            <person name="Woyke T."/>
            <person name="Ryan C.M."/>
            <person name="Banfield J.F."/>
        </authorList>
    </citation>
    <scope>NUCLEOTIDE SEQUENCE [LARGE SCALE GENOMIC DNA]</scope>
    <source>
        <strain evidence="2">CG11_big_fil_rev_8_21_14_0_20_42_13</strain>
    </source>
</reference>
<evidence type="ECO:0000259" key="1">
    <source>
        <dbReference type="Pfam" id="PF17726"/>
    </source>
</evidence>
<protein>
    <submittedName>
        <fullName evidence="2">Restriction endonuclease</fullName>
    </submittedName>
</protein>
<dbReference type="InterPro" id="IPR043025">
    <property type="entry name" value="DRP_PD-(D/E)XK_dom"/>
</dbReference>
<dbReference type="EMBL" id="PCWA01000101">
    <property type="protein sequence ID" value="PIQ88484.1"/>
    <property type="molecule type" value="Genomic_DNA"/>
</dbReference>
<keyword evidence="2" id="KW-0255">Endonuclease</keyword>
<dbReference type="InterPro" id="IPR036388">
    <property type="entry name" value="WH-like_DNA-bd_sf"/>
</dbReference>
<dbReference type="InterPro" id="IPR041368">
    <property type="entry name" value="DRP_C"/>
</dbReference>
<dbReference type="Gene3D" id="1.10.10.10">
    <property type="entry name" value="Winged helix-like DNA-binding domain superfamily/Winged helix DNA-binding domain"/>
    <property type="match status" value="1"/>
</dbReference>
<name>A0A2H0LXS6_9BACT</name>
<comment type="caution">
    <text evidence="2">The sequence shown here is derived from an EMBL/GenBank/DDBJ whole genome shotgun (WGS) entry which is preliminary data.</text>
</comment>
<sequence length="258" mass="29964">MSLSLCFNRTLAERYKSPSQKAKSLTEDWVNRQGYCPNCGAPNFVKLENNRPVADFLCAKCQEEFELKSNKHDFKTKVVDGAYDTMTKRLGSRNNPNLFLLNYDLQKLEVINLSVIPKHFFVPSIIEKRKPLAPTAERAGWIGCNILLQSIPQAGKIFLVKNKVIKLKNKVLAEWQKTLFLREEKDVKSKGWIIDVMNCIERLAKKEFTLDEVYNFEAILQAKHPGNKHIKDKIRQQLQFLRDKGYLEFIGRGRYRVI</sequence>
<evidence type="ECO:0000313" key="3">
    <source>
        <dbReference type="Proteomes" id="UP000229641"/>
    </source>
</evidence>